<reference evidence="2 3" key="1">
    <citation type="submission" date="2019-11" db="EMBL/GenBank/DDBJ databases">
        <title>Genome sequence of Deinococcus xianganensis Y35, AI-2 producing algicidal bacterium, isolated from lake water.</title>
        <authorList>
            <person name="Li Y."/>
        </authorList>
    </citation>
    <scope>NUCLEOTIDE SEQUENCE [LARGE SCALE GENOMIC DNA]</scope>
    <source>
        <strain evidence="2 3">Y35</strain>
    </source>
</reference>
<accession>A0A6I4YNY7</accession>
<dbReference type="GO" id="GO:0043571">
    <property type="term" value="P:maintenance of CRISPR repeat elements"/>
    <property type="evidence" value="ECO:0007669"/>
    <property type="project" value="InterPro"/>
</dbReference>
<dbReference type="Proteomes" id="UP000430519">
    <property type="component" value="Unassembled WGS sequence"/>
</dbReference>
<dbReference type="EMBL" id="WVHK01000101">
    <property type="protein sequence ID" value="MXV21506.1"/>
    <property type="molecule type" value="Genomic_DNA"/>
</dbReference>
<keyword evidence="3" id="KW-1185">Reference proteome</keyword>
<evidence type="ECO:0000256" key="1">
    <source>
        <dbReference type="ARBA" id="ARBA00023118"/>
    </source>
</evidence>
<evidence type="ECO:0000313" key="2">
    <source>
        <dbReference type="EMBL" id="MXV21506.1"/>
    </source>
</evidence>
<dbReference type="RefSeq" id="WP_160981825.1">
    <property type="nucleotide sequence ID" value="NZ_WVHK01000101.1"/>
</dbReference>
<organism evidence="2 3">
    <name type="scientific">Deinococcus xianganensis</name>
    <dbReference type="NCBI Taxonomy" id="1507289"/>
    <lineage>
        <taxon>Bacteria</taxon>
        <taxon>Thermotogati</taxon>
        <taxon>Deinococcota</taxon>
        <taxon>Deinococci</taxon>
        <taxon>Deinococcales</taxon>
        <taxon>Deinococcaceae</taxon>
        <taxon>Deinococcus</taxon>
    </lineage>
</organism>
<dbReference type="NCBIfam" id="TIGR02593">
    <property type="entry name" value="CRISPR_cas5"/>
    <property type="match status" value="1"/>
</dbReference>
<dbReference type="GO" id="GO:0051607">
    <property type="term" value="P:defense response to virus"/>
    <property type="evidence" value="ECO:0007669"/>
    <property type="project" value="UniProtKB-KW"/>
</dbReference>
<sequence>MGPAPARPTRSVLTHPPPLDGLDVLIRTWGPLALFTRPDLRVQRVSYPIPTPSALSGLVSCVYWKPEAEYRVQRIGIVKAGGTMQVMRNELGDRQGERPPDEAPMRQQRNSVFLTDVEYLMHLRVFARFGRGPAEAMKHANILRDRLTRGQRFRTPYLGTRECTAHIELAALDAQPDGTIHLDVGPLLFAQAFVPDPDGPIAARAHRHQRGQTQGVVRRVTPVPLYIQDAQVRNGWLDVPQDLYRRVNLLEGRA</sequence>
<dbReference type="Gene3D" id="3.30.70.2660">
    <property type="match status" value="1"/>
</dbReference>
<evidence type="ECO:0000313" key="3">
    <source>
        <dbReference type="Proteomes" id="UP000430519"/>
    </source>
</evidence>
<proteinExistence type="predicted"/>
<name>A0A6I4YNY7_9DEIO</name>
<dbReference type="AlphaFoldDB" id="A0A6I4YNY7"/>
<gene>
    <name evidence="2" type="primary">cas5</name>
    <name evidence="2" type="ORF">GLX28_17940</name>
</gene>
<dbReference type="Pfam" id="PF09704">
    <property type="entry name" value="Cas_Cas5d"/>
    <property type="match status" value="1"/>
</dbReference>
<comment type="caution">
    <text evidence="2">The sequence shown here is derived from an EMBL/GenBank/DDBJ whole genome shotgun (WGS) entry which is preliminary data.</text>
</comment>
<dbReference type="InterPro" id="IPR013422">
    <property type="entry name" value="CRISPR-assoc_prot_Cas5_N"/>
</dbReference>
<keyword evidence="1" id="KW-0051">Antiviral defense</keyword>
<dbReference type="InterPro" id="IPR021124">
    <property type="entry name" value="CRISPR-assoc_prot_Cas5"/>
</dbReference>
<protein>
    <submittedName>
        <fullName evidence="2">CRISPR-associated protein Cas5</fullName>
    </submittedName>
</protein>